<keyword evidence="5" id="KW-1185">Reference proteome</keyword>
<sequence>MIKSKHQLAARLAVSLGTCDDVKVSDEQLAQLLAKVSKRSTYGAIALLNRSFCDLIRSGELYKLKRVNGIIEHWVYYSCNLVKWEAFDPISRKWMLLPKMAFPWEKIQILLVQWHALGLGLFASIIAPFGGFFAFDPIGWKRADNFVYNYAVMGC</sequence>
<gene>
    <name evidence="4" type="ORF">Ccrd_010280</name>
</gene>
<dbReference type="PANTHER" id="PTHR46122">
    <property type="entry name" value="GALACTOSE OXIDASE/KELCH REPEAT PROTEIN-RELATED"/>
    <property type="match status" value="1"/>
</dbReference>
<evidence type="ECO:0000313" key="5">
    <source>
        <dbReference type="Proteomes" id="UP000243975"/>
    </source>
</evidence>
<dbReference type="GO" id="GO:0005634">
    <property type="term" value="C:nucleus"/>
    <property type="evidence" value="ECO:0007669"/>
    <property type="project" value="TreeGrafter"/>
</dbReference>
<dbReference type="AlphaFoldDB" id="A0A124SI19"/>
<accession>A0A124SI19</accession>
<dbReference type="EMBL" id="LEKV01000372">
    <property type="protein sequence ID" value="KVI11311.1"/>
    <property type="molecule type" value="Genomic_DNA"/>
</dbReference>
<keyword evidence="1" id="KW-0880">Kelch repeat</keyword>
<keyword evidence="3" id="KW-1133">Transmembrane helix</keyword>
<protein>
    <submittedName>
        <fullName evidence="4">Uncharacterized protein</fullName>
    </submittedName>
</protein>
<comment type="caution">
    <text evidence="4">The sequence shown here is derived from an EMBL/GenBank/DDBJ whole genome shotgun (WGS) entry which is preliminary data.</text>
</comment>
<dbReference type="Gramene" id="KVI11311">
    <property type="protein sequence ID" value="KVI11311"/>
    <property type="gene ID" value="Ccrd_010280"/>
</dbReference>
<dbReference type="InterPro" id="IPR052439">
    <property type="entry name" value="F-box/Kelch-repeat"/>
</dbReference>
<evidence type="ECO:0000256" key="3">
    <source>
        <dbReference type="SAM" id="Phobius"/>
    </source>
</evidence>
<reference evidence="4 5" key="1">
    <citation type="journal article" date="2016" name="Sci. Rep.">
        <title>The genome sequence of the outbreeding globe artichoke constructed de novo incorporating a phase-aware low-pass sequencing strategy of F1 progeny.</title>
        <authorList>
            <person name="Scaglione D."/>
            <person name="Reyes-Chin-Wo S."/>
            <person name="Acquadro A."/>
            <person name="Froenicke L."/>
            <person name="Portis E."/>
            <person name="Beitel C."/>
            <person name="Tirone M."/>
            <person name="Mauro R."/>
            <person name="Lo Monaco A."/>
            <person name="Mauromicale G."/>
            <person name="Faccioli P."/>
            <person name="Cattivelli L."/>
            <person name="Rieseberg L."/>
            <person name="Michelmore R."/>
            <person name="Lanteri S."/>
        </authorList>
    </citation>
    <scope>NUCLEOTIDE SEQUENCE [LARGE SCALE GENOMIC DNA]</scope>
    <source>
        <strain evidence="4">2C</strain>
    </source>
</reference>
<keyword evidence="3" id="KW-0472">Membrane</keyword>
<organism evidence="4 5">
    <name type="scientific">Cynara cardunculus var. scolymus</name>
    <name type="common">Globe artichoke</name>
    <name type="synonym">Cynara scolymus</name>
    <dbReference type="NCBI Taxonomy" id="59895"/>
    <lineage>
        <taxon>Eukaryota</taxon>
        <taxon>Viridiplantae</taxon>
        <taxon>Streptophyta</taxon>
        <taxon>Embryophyta</taxon>
        <taxon>Tracheophyta</taxon>
        <taxon>Spermatophyta</taxon>
        <taxon>Magnoliopsida</taxon>
        <taxon>eudicotyledons</taxon>
        <taxon>Gunneridae</taxon>
        <taxon>Pentapetalae</taxon>
        <taxon>asterids</taxon>
        <taxon>campanulids</taxon>
        <taxon>Asterales</taxon>
        <taxon>Asteraceae</taxon>
        <taxon>Carduoideae</taxon>
        <taxon>Cardueae</taxon>
        <taxon>Carduinae</taxon>
        <taxon>Cynara</taxon>
    </lineage>
</organism>
<proteinExistence type="predicted"/>
<keyword evidence="2" id="KW-0677">Repeat</keyword>
<dbReference type="PANTHER" id="PTHR46122:SF2">
    <property type="entry name" value="F-BOX_KELCH-REPEAT PROTEIN SKIP11"/>
    <property type="match status" value="1"/>
</dbReference>
<dbReference type="STRING" id="59895.A0A124SI19"/>
<evidence type="ECO:0000256" key="2">
    <source>
        <dbReference type="ARBA" id="ARBA00022737"/>
    </source>
</evidence>
<keyword evidence="3" id="KW-0812">Transmembrane</keyword>
<evidence type="ECO:0000313" key="4">
    <source>
        <dbReference type="EMBL" id="KVI11311.1"/>
    </source>
</evidence>
<name>A0A124SI19_CYNCS</name>
<dbReference type="Proteomes" id="UP000243975">
    <property type="component" value="Unassembled WGS sequence"/>
</dbReference>
<feature type="transmembrane region" description="Helical" evidence="3">
    <location>
        <begin position="109"/>
        <end position="135"/>
    </location>
</feature>
<evidence type="ECO:0000256" key="1">
    <source>
        <dbReference type="ARBA" id="ARBA00022441"/>
    </source>
</evidence>